<evidence type="ECO:0000256" key="1">
    <source>
        <dbReference type="SAM" id="Phobius"/>
    </source>
</evidence>
<dbReference type="Proteomes" id="UP000800200">
    <property type="component" value="Unassembled WGS sequence"/>
</dbReference>
<proteinExistence type="predicted"/>
<accession>A0A6A6DIR1</accession>
<sequence>MPSSQVHIWGKCPLFQLRMTGISPSFVEGVYQLLAPYISSHAALCSLVAISVVNIIELKMSVGHAYTKPLVFACSRSSFVWINSSRSWLFMSDLADKLAISALGVHCQPTQGEEISTFT</sequence>
<reference evidence="2" key="1">
    <citation type="journal article" date="2020" name="Stud. Mycol.">
        <title>101 Dothideomycetes genomes: a test case for predicting lifestyles and emergence of pathogens.</title>
        <authorList>
            <person name="Haridas S."/>
            <person name="Albert R."/>
            <person name="Binder M."/>
            <person name="Bloem J."/>
            <person name="Labutti K."/>
            <person name="Salamov A."/>
            <person name="Andreopoulos B."/>
            <person name="Baker S."/>
            <person name="Barry K."/>
            <person name="Bills G."/>
            <person name="Bluhm B."/>
            <person name="Cannon C."/>
            <person name="Castanera R."/>
            <person name="Culley D."/>
            <person name="Daum C."/>
            <person name="Ezra D."/>
            <person name="Gonzalez J."/>
            <person name="Henrissat B."/>
            <person name="Kuo A."/>
            <person name="Liang C."/>
            <person name="Lipzen A."/>
            <person name="Lutzoni F."/>
            <person name="Magnuson J."/>
            <person name="Mondo S."/>
            <person name="Nolan M."/>
            <person name="Ohm R."/>
            <person name="Pangilinan J."/>
            <person name="Park H.-J."/>
            <person name="Ramirez L."/>
            <person name="Alfaro M."/>
            <person name="Sun H."/>
            <person name="Tritt A."/>
            <person name="Yoshinaga Y."/>
            <person name="Zwiers L.-H."/>
            <person name="Turgeon B."/>
            <person name="Goodwin S."/>
            <person name="Spatafora J."/>
            <person name="Crous P."/>
            <person name="Grigoriev I."/>
        </authorList>
    </citation>
    <scope>NUCLEOTIDE SEQUENCE</scope>
    <source>
        <strain evidence="2">CBS 207.26</strain>
    </source>
</reference>
<dbReference type="EMBL" id="ML994667">
    <property type="protein sequence ID" value="KAF2179387.1"/>
    <property type="molecule type" value="Genomic_DNA"/>
</dbReference>
<organism evidence="2 3">
    <name type="scientific">Zopfia rhizophila CBS 207.26</name>
    <dbReference type="NCBI Taxonomy" id="1314779"/>
    <lineage>
        <taxon>Eukaryota</taxon>
        <taxon>Fungi</taxon>
        <taxon>Dikarya</taxon>
        <taxon>Ascomycota</taxon>
        <taxon>Pezizomycotina</taxon>
        <taxon>Dothideomycetes</taxon>
        <taxon>Dothideomycetes incertae sedis</taxon>
        <taxon>Zopfiaceae</taxon>
        <taxon>Zopfia</taxon>
    </lineage>
</organism>
<evidence type="ECO:0000313" key="3">
    <source>
        <dbReference type="Proteomes" id="UP000800200"/>
    </source>
</evidence>
<keyword evidence="1" id="KW-0812">Transmembrane</keyword>
<evidence type="ECO:0000313" key="2">
    <source>
        <dbReference type="EMBL" id="KAF2179387.1"/>
    </source>
</evidence>
<dbReference type="AlphaFoldDB" id="A0A6A6DIR1"/>
<keyword evidence="3" id="KW-1185">Reference proteome</keyword>
<name>A0A6A6DIR1_9PEZI</name>
<feature type="transmembrane region" description="Helical" evidence="1">
    <location>
        <begin position="34"/>
        <end position="56"/>
    </location>
</feature>
<keyword evidence="1" id="KW-0472">Membrane</keyword>
<protein>
    <submittedName>
        <fullName evidence="2">Uncharacterized protein</fullName>
    </submittedName>
</protein>
<keyword evidence="1" id="KW-1133">Transmembrane helix</keyword>
<gene>
    <name evidence="2" type="ORF">K469DRAFT_302469</name>
</gene>